<evidence type="ECO:0000313" key="7">
    <source>
        <dbReference type="EMBL" id="HDP77604.1"/>
    </source>
</evidence>
<dbReference type="InterPro" id="IPR001405">
    <property type="entry name" value="UPF0758"/>
</dbReference>
<accession>A0A7C1GZN1</accession>
<name>A0A7C1GZN1_9BACT</name>
<dbReference type="EMBL" id="DSBT01000146">
    <property type="protein sequence ID" value="HDP77604.1"/>
    <property type="molecule type" value="Genomic_DNA"/>
</dbReference>
<feature type="domain" description="MPN" evidence="6">
    <location>
        <begin position="56"/>
        <end position="183"/>
    </location>
</feature>
<evidence type="ECO:0000256" key="5">
    <source>
        <dbReference type="ARBA" id="ARBA00023049"/>
    </source>
</evidence>
<organism evidence="7">
    <name type="scientific">Mesotoga infera</name>
    <dbReference type="NCBI Taxonomy" id="1236046"/>
    <lineage>
        <taxon>Bacteria</taxon>
        <taxon>Thermotogati</taxon>
        <taxon>Thermotogota</taxon>
        <taxon>Thermotogae</taxon>
        <taxon>Kosmotogales</taxon>
        <taxon>Kosmotogaceae</taxon>
        <taxon>Mesotoga</taxon>
    </lineage>
</organism>
<keyword evidence="5" id="KW-0482">Metalloprotease</keyword>
<reference evidence="7" key="1">
    <citation type="journal article" date="2020" name="mSystems">
        <title>Genome- and Community-Level Interaction Insights into Carbon Utilization and Element Cycling Functions of Hydrothermarchaeota in Hydrothermal Sediment.</title>
        <authorList>
            <person name="Zhou Z."/>
            <person name="Liu Y."/>
            <person name="Xu W."/>
            <person name="Pan J."/>
            <person name="Luo Z.H."/>
            <person name="Li M."/>
        </authorList>
    </citation>
    <scope>NUCLEOTIDE SEQUENCE [LARGE SCALE GENOMIC DNA]</scope>
    <source>
        <strain evidence="7">SpSt-1179</strain>
    </source>
</reference>
<dbReference type="PANTHER" id="PTHR30471:SF3">
    <property type="entry name" value="UPF0758 PROTEIN YEES-RELATED"/>
    <property type="match status" value="1"/>
</dbReference>
<keyword evidence="2" id="KW-0479">Metal-binding</keyword>
<proteinExistence type="predicted"/>
<dbReference type="Pfam" id="PF04002">
    <property type="entry name" value="RadC"/>
    <property type="match status" value="1"/>
</dbReference>
<dbReference type="PANTHER" id="PTHR30471">
    <property type="entry name" value="DNA REPAIR PROTEIN RADC"/>
    <property type="match status" value="1"/>
</dbReference>
<protein>
    <submittedName>
        <fullName evidence="7">JAB domain-containing protein</fullName>
    </submittedName>
</protein>
<comment type="caution">
    <text evidence="7">The sequence shown here is derived from an EMBL/GenBank/DDBJ whole genome shotgun (WGS) entry which is preliminary data.</text>
</comment>
<dbReference type="CDD" id="cd08071">
    <property type="entry name" value="MPN_DUF2466"/>
    <property type="match status" value="1"/>
</dbReference>
<dbReference type="GO" id="GO:0046872">
    <property type="term" value="F:metal ion binding"/>
    <property type="evidence" value="ECO:0007669"/>
    <property type="project" value="UniProtKB-KW"/>
</dbReference>
<dbReference type="PROSITE" id="PS50249">
    <property type="entry name" value="MPN"/>
    <property type="match status" value="1"/>
</dbReference>
<dbReference type="GO" id="GO:0006508">
    <property type="term" value="P:proteolysis"/>
    <property type="evidence" value="ECO:0007669"/>
    <property type="project" value="UniProtKB-KW"/>
</dbReference>
<keyword evidence="4" id="KW-0862">Zinc</keyword>
<dbReference type="AlphaFoldDB" id="A0A7C1GZN1"/>
<keyword evidence="1" id="KW-0645">Protease</keyword>
<evidence type="ECO:0000256" key="3">
    <source>
        <dbReference type="ARBA" id="ARBA00022801"/>
    </source>
</evidence>
<dbReference type="Proteomes" id="UP000886198">
    <property type="component" value="Unassembled WGS sequence"/>
</dbReference>
<evidence type="ECO:0000256" key="4">
    <source>
        <dbReference type="ARBA" id="ARBA00022833"/>
    </source>
</evidence>
<evidence type="ECO:0000256" key="1">
    <source>
        <dbReference type="ARBA" id="ARBA00022670"/>
    </source>
</evidence>
<dbReference type="InterPro" id="IPR025657">
    <property type="entry name" value="RadC_JAB"/>
</dbReference>
<evidence type="ECO:0000256" key="2">
    <source>
        <dbReference type="ARBA" id="ARBA00022723"/>
    </source>
</evidence>
<dbReference type="InterPro" id="IPR037518">
    <property type="entry name" value="MPN"/>
</dbReference>
<dbReference type="Gene3D" id="3.40.140.10">
    <property type="entry name" value="Cytidine Deaminase, domain 2"/>
    <property type="match status" value="1"/>
</dbReference>
<gene>
    <name evidence="7" type="ORF">ENN47_05370</name>
</gene>
<evidence type="ECO:0000259" key="6">
    <source>
        <dbReference type="PROSITE" id="PS50249"/>
    </source>
</evidence>
<dbReference type="GO" id="GO:0008237">
    <property type="term" value="F:metallopeptidase activity"/>
    <property type="evidence" value="ECO:0007669"/>
    <property type="project" value="UniProtKB-KW"/>
</dbReference>
<sequence length="201" mass="22531">MIKAIELQIVREYLNDLSTVQSGTLLKELNQKTETGCIVKSLLDLMNTLYPDYMRSQIHHNRAERPESLYWACHDMIALDQEMMKVVSLSTKLNIVGIDLVSLGILDSCICHPREVFRPAIMRSAAGIVLVHNHPCGDPSPSEEDKTTTNAIREAGKILGIRLVDHVILAKGSLYSFTDERIIDMLAIEETISVKESDINL</sequence>
<keyword evidence="3" id="KW-0378">Hydrolase</keyword>